<dbReference type="PANTHER" id="PTHR35563">
    <property type="entry name" value="BARREL METAL-DEPENDENT HYDROLASE, PUTATIVE (AFU_ORTHOLOGUE AFUA_1G16240)-RELATED"/>
    <property type="match status" value="1"/>
</dbReference>
<dbReference type="InterPro" id="IPR006680">
    <property type="entry name" value="Amidohydro-rel"/>
</dbReference>
<dbReference type="Proteomes" id="UP000319722">
    <property type="component" value="Unassembled WGS sequence"/>
</dbReference>
<dbReference type="GO" id="GO:0016787">
    <property type="term" value="F:hydrolase activity"/>
    <property type="evidence" value="ECO:0007669"/>
    <property type="project" value="UniProtKB-KW"/>
</dbReference>
<protein>
    <submittedName>
        <fullName evidence="2">Amidohydrolase family protein</fullName>
    </submittedName>
</protein>
<evidence type="ECO:0000259" key="1">
    <source>
        <dbReference type="Pfam" id="PF04909"/>
    </source>
</evidence>
<sequence>MQTMDENWLCFHPNPSKPRFTPPPGAVDAHCHVFGQAAVFPDAPERKYTPCDASKDQLFALRDRLGFERNVIVQATCDGSDNRALLDAIAHSNGRARGVASVAPDVSEAELH</sequence>
<dbReference type="SUPFAM" id="SSF51556">
    <property type="entry name" value="Metallo-dependent hydrolases"/>
    <property type="match status" value="1"/>
</dbReference>
<dbReference type="PANTHER" id="PTHR35563:SF2">
    <property type="entry name" value="BARREL METAL-DEPENDENT HYDROLASE, PUTATIVE (AFU_ORTHOLOGUE AFUA_1G16240)-RELATED"/>
    <property type="match status" value="1"/>
</dbReference>
<dbReference type="Gene3D" id="3.20.20.140">
    <property type="entry name" value="Metal-dependent hydrolases"/>
    <property type="match status" value="1"/>
</dbReference>
<evidence type="ECO:0000313" key="2">
    <source>
        <dbReference type="EMBL" id="TWD76187.1"/>
    </source>
</evidence>
<dbReference type="InterPro" id="IPR052358">
    <property type="entry name" value="Aro_Compnd_Degr_Hydrolases"/>
</dbReference>
<dbReference type="InterPro" id="IPR032466">
    <property type="entry name" value="Metal_Hydrolase"/>
</dbReference>
<keyword evidence="2" id="KW-0378">Hydrolase</keyword>
<dbReference type="EMBL" id="VIVL01000013">
    <property type="protein sequence ID" value="TWD76187.1"/>
    <property type="molecule type" value="Genomic_DNA"/>
</dbReference>
<accession>A0A561BBH5</accession>
<reference evidence="2 3" key="1">
    <citation type="submission" date="2019-06" db="EMBL/GenBank/DDBJ databases">
        <title>Sorghum-associated microbial communities from plants grown in Nebraska, USA.</title>
        <authorList>
            <person name="Schachtman D."/>
        </authorList>
    </citation>
    <scope>NUCLEOTIDE SEQUENCE [LARGE SCALE GENOMIC DNA]</scope>
    <source>
        <strain evidence="2 3">T529</strain>
    </source>
</reference>
<organism evidence="2 3">
    <name type="scientific">Variovorax beijingensis</name>
    <dbReference type="NCBI Taxonomy" id="2496117"/>
    <lineage>
        <taxon>Bacteria</taxon>
        <taxon>Pseudomonadati</taxon>
        <taxon>Pseudomonadota</taxon>
        <taxon>Betaproteobacteria</taxon>
        <taxon>Burkholderiales</taxon>
        <taxon>Comamonadaceae</taxon>
        <taxon>Variovorax</taxon>
    </lineage>
</organism>
<proteinExistence type="predicted"/>
<evidence type="ECO:0000313" key="3">
    <source>
        <dbReference type="Proteomes" id="UP000319722"/>
    </source>
</evidence>
<name>A0A561BBH5_9BURK</name>
<feature type="domain" description="Amidohydrolase-related" evidence="1">
    <location>
        <begin position="27"/>
        <end position="109"/>
    </location>
</feature>
<dbReference type="Pfam" id="PF04909">
    <property type="entry name" value="Amidohydro_2"/>
    <property type="match status" value="1"/>
</dbReference>
<comment type="caution">
    <text evidence="2">The sequence shown here is derived from an EMBL/GenBank/DDBJ whole genome shotgun (WGS) entry which is preliminary data.</text>
</comment>
<dbReference type="AlphaFoldDB" id="A0A561BBH5"/>
<gene>
    <name evidence="2" type="ORF">FB547_11369</name>
</gene>